<sequence length="51" mass="5583">MESSSARRSFTSRLLVLGPPLLPQPGVLGLGRAWPPACAEGLSYCMWWHQA</sequence>
<proteinExistence type="evidence at transcript level"/>
<dbReference type="EMBL" id="AK369070">
    <property type="protein sequence ID" value="BAK00272.1"/>
    <property type="molecule type" value="mRNA"/>
</dbReference>
<dbReference type="AlphaFoldDB" id="F2DYV0"/>
<evidence type="ECO:0000313" key="1">
    <source>
        <dbReference type="EMBL" id="BAK00272.1"/>
    </source>
</evidence>
<reference evidence="1" key="1">
    <citation type="journal article" date="2011" name="Plant Physiol.">
        <title>Comprehensive sequence analysis of 24,783 barley full-length cDNAs derived from 12 clone libraries.</title>
        <authorList>
            <person name="Matsumoto T."/>
            <person name="Tanaka T."/>
            <person name="Sakai H."/>
            <person name="Amano N."/>
            <person name="Kanamori H."/>
            <person name="Kurita K."/>
            <person name="Kikuta A."/>
            <person name="Kamiya K."/>
            <person name="Yamamoto M."/>
            <person name="Ikawa H."/>
            <person name="Fujii N."/>
            <person name="Hori K."/>
            <person name="Itoh T."/>
            <person name="Sato K."/>
        </authorList>
    </citation>
    <scope>NUCLEOTIDE SEQUENCE</scope>
    <source>
        <tissue evidence="1">Shoot and root</tissue>
    </source>
</reference>
<name>F2DYV0_HORVV</name>
<accession>F2DYV0</accession>
<protein>
    <submittedName>
        <fullName evidence="1">Predicted protein</fullName>
    </submittedName>
</protein>
<organism evidence="1">
    <name type="scientific">Hordeum vulgare subsp. vulgare</name>
    <name type="common">Domesticated barley</name>
    <dbReference type="NCBI Taxonomy" id="112509"/>
    <lineage>
        <taxon>Eukaryota</taxon>
        <taxon>Viridiplantae</taxon>
        <taxon>Streptophyta</taxon>
        <taxon>Embryophyta</taxon>
        <taxon>Tracheophyta</taxon>
        <taxon>Spermatophyta</taxon>
        <taxon>Magnoliopsida</taxon>
        <taxon>Liliopsida</taxon>
        <taxon>Poales</taxon>
        <taxon>Poaceae</taxon>
        <taxon>BOP clade</taxon>
        <taxon>Pooideae</taxon>
        <taxon>Triticodae</taxon>
        <taxon>Triticeae</taxon>
        <taxon>Hordeinae</taxon>
        <taxon>Hordeum</taxon>
    </lineage>
</organism>